<keyword evidence="1" id="KW-0732">Signal</keyword>
<proteinExistence type="predicted"/>
<gene>
    <name evidence="3" type="ORF">B0T25DRAFT_148809</name>
</gene>
<feature type="domain" description="DUF7729" evidence="2">
    <location>
        <begin position="116"/>
        <end position="327"/>
    </location>
</feature>
<dbReference type="Proteomes" id="UP001275084">
    <property type="component" value="Unassembled WGS sequence"/>
</dbReference>
<reference evidence="3" key="1">
    <citation type="journal article" date="2023" name="Mol. Phylogenet. Evol.">
        <title>Genome-scale phylogeny and comparative genomics of the fungal order Sordariales.</title>
        <authorList>
            <person name="Hensen N."/>
            <person name="Bonometti L."/>
            <person name="Westerberg I."/>
            <person name="Brannstrom I.O."/>
            <person name="Guillou S."/>
            <person name="Cros-Aarteil S."/>
            <person name="Calhoun S."/>
            <person name="Haridas S."/>
            <person name="Kuo A."/>
            <person name="Mondo S."/>
            <person name="Pangilinan J."/>
            <person name="Riley R."/>
            <person name="LaButti K."/>
            <person name="Andreopoulos B."/>
            <person name="Lipzen A."/>
            <person name="Chen C."/>
            <person name="Yan M."/>
            <person name="Daum C."/>
            <person name="Ng V."/>
            <person name="Clum A."/>
            <person name="Steindorff A."/>
            <person name="Ohm R.A."/>
            <person name="Martin F."/>
            <person name="Silar P."/>
            <person name="Natvig D.O."/>
            <person name="Lalanne C."/>
            <person name="Gautier V."/>
            <person name="Ament-Velasquez S.L."/>
            <person name="Kruys A."/>
            <person name="Hutchinson M.I."/>
            <person name="Powell A.J."/>
            <person name="Barry K."/>
            <person name="Miller A.N."/>
            <person name="Grigoriev I.V."/>
            <person name="Debuchy R."/>
            <person name="Gladieux P."/>
            <person name="Hiltunen Thoren M."/>
            <person name="Johannesson H."/>
        </authorList>
    </citation>
    <scope>NUCLEOTIDE SEQUENCE</scope>
    <source>
        <strain evidence="3">CBS 955.72</strain>
    </source>
</reference>
<organism evidence="3 4">
    <name type="scientific">Lasiosphaeria hispida</name>
    <dbReference type="NCBI Taxonomy" id="260671"/>
    <lineage>
        <taxon>Eukaryota</taxon>
        <taxon>Fungi</taxon>
        <taxon>Dikarya</taxon>
        <taxon>Ascomycota</taxon>
        <taxon>Pezizomycotina</taxon>
        <taxon>Sordariomycetes</taxon>
        <taxon>Sordariomycetidae</taxon>
        <taxon>Sordariales</taxon>
        <taxon>Lasiosphaeriaceae</taxon>
        <taxon>Lasiosphaeria</taxon>
    </lineage>
</organism>
<dbReference type="Pfam" id="PF24855">
    <property type="entry name" value="DUF7729"/>
    <property type="match status" value="1"/>
</dbReference>
<feature type="chain" id="PRO_5042607995" description="DUF7729 domain-containing protein" evidence="1">
    <location>
        <begin position="45"/>
        <end position="360"/>
    </location>
</feature>
<protein>
    <recommendedName>
        <fullName evidence="2">DUF7729 domain-containing protein</fullName>
    </recommendedName>
</protein>
<evidence type="ECO:0000259" key="2">
    <source>
        <dbReference type="Pfam" id="PF24855"/>
    </source>
</evidence>
<sequence length="360" mass="38531">MALTASLLLSGRRVQSPTSSHHRPTTSWTAILVVLACLVCHTMAATADAIEPMETLVMDSRTPLQEGGGWVMLSNDDMELRKMKRAPADPQVTTTFQIAVSTVTQASTTTTVPASPLPSPLDGGLSSNFTSNEEGETPCPGFINSFLTDPLFKQCYPLSLLLQGSRSFFNAEKSLVSITQVLDASCAPNATFCNNYMSDLSKNLTKPENCGNDFALGNSIVRDAYMAMVAYAPLYSVGCLKDPATSMYCYANAITNLSNPSNVYFYYLPLNISLPGSTVPSCSSCLQQTMNVFQAATANRKQPIANTYGSAASQVNTICGPAFVNQTLVSELVVGAGLRSRPLAWTASMVPLLAVLPWLL</sequence>
<evidence type="ECO:0000313" key="3">
    <source>
        <dbReference type="EMBL" id="KAK3357142.1"/>
    </source>
</evidence>
<evidence type="ECO:0000313" key="4">
    <source>
        <dbReference type="Proteomes" id="UP001275084"/>
    </source>
</evidence>
<accession>A0AAJ0HLL4</accession>
<evidence type="ECO:0000256" key="1">
    <source>
        <dbReference type="SAM" id="SignalP"/>
    </source>
</evidence>
<dbReference type="PANTHER" id="PTHR39460:SF1">
    <property type="entry name" value="C6 TRANSCRIPTION FACTOR"/>
    <property type="match status" value="1"/>
</dbReference>
<feature type="signal peptide" evidence="1">
    <location>
        <begin position="1"/>
        <end position="44"/>
    </location>
</feature>
<keyword evidence="4" id="KW-1185">Reference proteome</keyword>
<dbReference type="PANTHER" id="PTHR39460">
    <property type="entry name" value="EXPRESSED PROTEIN"/>
    <property type="match status" value="1"/>
</dbReference>
<comment type="caution">
    <text evidence="3">The sequence shown here is derived from an EMBL/GenBank/DDBJ whole genome shotgun (WGS) entry which is preliminary data.</text>
</comment>
<name>A0AAJ0HLL4_9PEZI</name>
<reference evidence="3" key="2">
    <citation type="submission" date="2023-06" db="EMBL/GenBank/DDBJ databases">
        <authorList>
            <consortium name="Lawrence Berkeley National Laboratory"/>
            <person name="Haridas S."/>
            <person name="Hensen N."/>
            <person name="Bonometti L."/>
            <person name="Westerberg I."/>
            <person name="Brannstrom I.O."/>
            <person name="Guillou S."/>
            <person name="Cros-Aarteil S."/>
            <person name="Calhoun S."/>
            <person name="Kuo A."/>
            <person name="Mondo S."/>
            <person name="Pangilinan J."/>
            <person name="Riley R."/>
            <person name="Labutti K."/>
            <person name="Andreopoulos B."/>
            <person name="Lipzen A."/>
            <person name="Chen C."/>
            <person name="Yanf M."/>
            <person name="Daum C."/>
            <person name="Ng V."/>
            <person name="Clum A."/>
            <person name="Steindorff A."/>
            <person name="Ohm R."/>
            <person name="Martin F."/>
            <person name="Silar P."/>
            <person name="Natvig D."/>
            <person name="Lalanne C."/>
            <person name="Gautier V."/>
            <person name="Ament-Velasquez S.L."/>
            <person name="Kruys A."/>
            <person name="Hutchinson M.I."/>
            <person name="Powell A.J."/>
            <person name="Barry K."/>
            <person name="Miller A.N."/>
            <person name="Grigoriev I.V."/>
            <person name="Debuchy R."/>
            <person name="Gladieux P."/>
            <person name="Thoren M.H."/>
            <person name="Johannesson H."/>
        </authorList>
    </citation>
    <scope>NUCLEOTIDE SEQUENCE</scope>
    <source>
        <strain evidence="3">CBS 955.72</strain>
    </source>
</reference>
<dbReference type="EMBL" id="JAUIQD010000003">
    <property type="protein sequence ID" value="KAK3357142.1"/>
    <property type="molecule type" value="Genomic_DNA"/>
</dbReference>
<dbReference type="AlphaFoldDB" id="A0AAJ0HLL4"/>
<dbReference type="InterPro" id="IPR056146">
    <property type="entry name" value="DUF7729"/>
</dbReference>